<keyword evidence="4" id="KW-1185">Reference proteome</keyword>
<dbReference type="Proteomes" id="UP000033519">
    <property type="component" value="Unassembled WGS sequence"/>
</dbReference>
<evidence type="ECO:0000256" key="1">
    <source>
        <dbReference type="ARBA" id="ARBA00007031"/>
    </source>
</evidence>
<gene>
    <name evidence="3" type="ORF">WH91_06820</name>
</gene>
<evidence type="ECO:0000313" key="4">
    <source>
        <dbReference type="Proteomes" id="UP000033519"/>
    </source>
</evidence>
<comment type="caution">
    <text evidence="3">The sequence shown here is derived from an EMBL/GenBank/DDBJ whole genome shotgun (WGS) entry which is preliminary data.</text>
</comment>
<protein>
    <recommendedName>
        <fullName evidence="5">Transcriptional regulator, MucR family</fullName>
    </recommendedName>
</protein>
<proteinExistence type="inferred from homology"/>
<dbReference type="RefSeq" id="WP_046170252.1">
    <property type="nucleotide sequence ID" value="NZ_LAPV01000083.1"/>
</dbReference>
<dbReference type="InterPro" id="IPR041920">
    <property type="entry name" value="ROS/MUCR_sf"/>
</dbReference>
<feature type="compositionally biased region" description="Polar residues" evidence="2">
    <location>
        <begin position="112"/>
        <end position="129"/>
    </location>
</feature>
<evidence type="ECO:0008006" key="5">
    <source>
        <dbReference type="Google" id="ProtNLM"/>
    </source>
</evidence>
<dbReference type="EMBL" id="LAPV01000083">
    <property type="protein sequence ID" value="KKC33748.1"/>
    <property type="molecule type" value="Genomic_DNA"/>
</dbReference>
<feature type="region of interest" description="Disordered" evidence="2">
    <location>
        <begin position="107"/>
        <end position="129"/>
    </location>
</feature>
<name>A0ABR5E0A0_9HYPH</name>
<dbReference type="Pfam" id="PF05443">
    <property type="entry name" value="ROS_MUCR"/>
    <property type="match status" value="1"/>
</dbReference>
<dbReference type="InterPro" id="IPR008807">
    <property type="entry name" value="ROS_MUCR"/>
</dbReference>
<evidence type="ECO:0000313" key="3">
    <source>
        <dbReference type="EMBL" id="KKC33748.1"/>
    </source>
</evidence>
<accession>A0ABR5E0A0</accession>
<comment type="similarity">
    <text evidence="1">Belongs to the ros/MucR family.</text>
</comment>
<dbReference type="Gene3D" id="1.10.10.1550">
    <property type="entry name" value="ROS/MUCR transcriptional regulator protein"/>
    <property type="match status" value="1"/>
</dbReference>
<evidence type="ECO:0000256" key="2">
    <source>
        <dbReference type="SAM" id="MobiDB-lite"/>
    </source>
</evidence>
<reference evidence="3 4" key="1">
    <citation type="submission" date="2015-03" db="EMBL/GenBank/DDBJ databases">
        <authorList>
            <person name="Lepp D."/>
            <person name="Hassan Y.I."/>
            <person name="Li X.-Z."/>
            <person name="Zhou T."/>
        </authorList>
    </citation>
    <scope>NUCLEOTIDE SEQUENCE [LARGE SCALE GENOMIC DNA]</scope>
    <source>
        <strain evidence="3 4">Cr7-05</strain>
    </source>
</reference>
<sequence>MNHSLDLLDSGLLEQVAKIVSAYVANNPVSPADLPTLIANTHSAMRALSSAQTDAPVELPSPAVSIKKSVMPDFIICLEDGKKFKSMKRHLAWLGMTPDDYRAKWSLPSDYPTRSKNAFSANSAATEKR</sequence>
<organism evidence="3 4">
    <name type="scientific">Devosia psychrophila</name>
    <dbReference type="NCBI Taxonomy" id="728005"/>
    <lineage>
        <taxon>Bacteria</taxon>
        <taxon>Pseudomonadati</taxon>
        <taxon>Pseudomonadota</taxon>
        <taxon>Alphaproteobacteria</taxon>
        <taxon>Hyphomicrobiales</taxon>
        <taxon>Devosiaceae</taxon>
        <taxon>Devosia</taxon>
    </lineage>
</organism>